<evidence type="ECO:0000313" key="2">
    <source>
        <dbReference type="EMBL" id="QDH22756.1"/>
    </source>
</evidence>
<accession>A0A4Y6V262</accession>
<dbReference type="InterPro" id="IPR009793">
    <property type="entry name" value="DUF1361"/>
</dbReference>
<gene>
    <name evidence="2" type="ORF">FFV09_19060</name>
</gene>
<keyword evidence="1" id="KW-0812">Transmembrane</keyword>
<name>A0A4Y6V262_SACBS</name>
<evidence type="ECO:0000256" key="1">
    <source>
        <dbReference type="SAM" id="Phobius"/>
    </source>
</evidence>
<sequence>MPDLRSLQYPSKLILWSVLLLLTLLDLAVLLDIRSAEGHLPYRFMVWNFALAWIPAAAAVGLDLLFVRRSGVVRSLLLAGTGLLWLFFYPNAAYLLTDLLHVFREYRFDPRQRFWEDIGFWHHLLPMLLAALLGLLIAGASLYSVHRLVSRSLGTLAGWAFAAAVLLLSSFGIYMGRFIRWNSWDIVSNPLMLAQDLHQLLGDPAWVRHLLLFGGGLLVLQGGTYIVLFLFTKLNPGGTPHER</sequence>
<reference evidence="2 3" key="1">
    <citation type="submission" date="2019-06" db="EMBL/GenBank/DDBJ databases">
        <title>Saccharibacillus brassicae sp. nov., an endophytic bacterium isolated from Chinese cabbage seeds (Brassica pekinensis).</title>
        <authorList>
            <person name="Jiang L."/>
            <person name="Lee J."/>
            <person name="Kim S.W."/>
        </authorList>
    </citation>
    <scope>NUCLEOTIDE SEQUENCE [LARGE SCALE GENOMIC DNA]</scope>
    <source>
        <strain evidence="3">KCTC 43072 / ATSA2</strain>
    </source>
</reference>
<dbReference type="AlphaFoldDB" id="A0A4Y6V262"/>
<keyword evidence="1" id="KW-1133">Transmembrane helix</keyword>
<keyword evidence="3" id="KW-1185">Reference proteome</keyword>
<feature type="transmembrane region" description="Helical" evidence="1">
    <location>
        <begin position="156"/>
        <end position="175"/>
    </location>
</feature>
<proteinExistence type="predicted"/>
<feature type="transmembrane region" description="Helical" evidence="1">
    <location>
        <begin position="76"/>
        <end position="96"/>
    </location>
</feature>
<organism evidence="2 3">
    <name type="scientific">Saccharibacillus brassicae</name>
    <dbReference type="NCBI Taxonomy" id="2583377"/>
    <lineage>
        <taxon>Bacteria</taxon>
        <taxon>Bacillati</taxon>
        <taxon>Bacillota</taxon>
        <taxon>Bacilli</taxon>
        <taxon>Bacillales</taxon>
        <taxon>Paenibacillaceae</taxon>
        <taxon>Saccharibacillus</taxon>
    </lineage>
</organism>
<dbReference type="Pfam" id="PF07099">
    <property type="entry name" value="DUF1361"/>
    <property type="match status" value="1"/>
</dbReference>
<dbReference type="OrthoDB" id="4540541at2"/>
<protein>
    <submittedName>
        <fullName evidence="2">DUF1361 domain-containing protein</fullName>
    </submittedName>
</protein>
<feature type="transmembrane region" description="Helical" evidence="1">
    <location>
        <begin position="120"/>
        <end position="144"/>
    </location>
</feature>
<keyword evidence="1" id="KW-0472">Membrane</keyword>
<evidence type="ECO:0000313" key="3">
    <source>
        <dbReference type="Proteomes" id="UP000316968"/>
    </source>
</evidence>
<dbReference type="Proteomes" id="UP000316968">
    <property type="component" value="Chromosome"/>
</dbReference>
<feature type="transmembrane region" description="Helical" evidence="1">
    <location>
        <begin position="46"/>
        <end position="67"/>
    </location>
</feature>
<dbReference type="RefSeq" id="WP_141449297.1">
    <property type="nucleotide sequence ID" value="NZ_CBCSAZ010000003.1"/>
</dbReference>
<dbReference type="KEGG" id="saca:FFV09_19060"/>
<feature type="transmembrane region" description="Helical" evidence="1">
    <location>
        <begin position="210"/>
        <end position="231"/>
    </location>
</feature>
<dbReference type="EMBL" id="CP041217">
    <property type="protein sequence ID" value="QDH22756.1"/>
    <property type="molecule type" value="Genomic_DNA"/>
</dbReference>